<dbReference type="AlphaFoldDB" id="A0A1E4SHD0"/>
<evidence type="ECO:0000259" key="2">
    <source>
        <dbReference type="Pfam" id="PF16787"/>
    </source>
</evidence>
<feature type="domain" description="Ndc10" evidence="2">
    <location>
        <begin position="47"/>
        <end position="190"/>
    </location>
</feature>
<evidence type="ECO:0000256" key="1">
    <source>
        <dbReference type="SAM" id="MobiDB-lite"/>
    </source>
</evidence>
<feature type="region of interest" description="Disordered" evidence="1">
    <location>
        <begin position="340"/>
        <end position="361"/>
    </location>
</feature>
<dbReference type="Proteomes" id="UP000094285">
    <property type="component" value="Unassembled WGS sequence"/>
</dbReference>
<evidence type="ECO:0000313" key="4">
    <source>
        <dbReference type="Proteomes" id="UP000094285"/>
    </source>
</evidence>
<dbReference type="GeneID" id="30984956"/>
<reference evidence="4" key="1">
    <citation type="submission" date="2016-05" db="EMBL/GenBank/DDBJ databases">
        <title>Comparative genomics of biotechnologically important yeasts.</title>
        <authorList>
            <consortium name="DOE Joint Genome Institute"/>
            <person name="Riley R."/>
            <person name="Haridas S."/>
            <person name="Wolfe K.H."/>
            <person name="Lopes M.R."/>
            <person name="Hittinger C.T."/>
            <person name="Goker M."/>
            <person name="Salamov A."/>
            <person name="Wisecaver J."/>
            <person name="Long T.M."/>
            <person name="Aerts A.L."/>
            <person name="Barry K."/>
            <person name="Choi C."/>
            <person name="Clum A."/>
            <person name="Coughlan A.Y."/>
            <person name="Deshpande S."/>
            <person name="Douglass A.P."/>
            <person name="Hanson S.J."/>
            <person name="Klenk H.-P."/>
            <person name="Labutti K."/>
            <person name="Lapidus A."/>
            <person name="Lindquist E."/>
            <person name="Lipzen A."/>
            <person name="Meier-Kolthoff J.P."/>
            <person name="Ohm R.A."/>
            <person name="Otillar R.P."/>
            <person name="Pangilinan J."/>
            <person name="Peng Y."/>
            <person name="Rokas A."/>
            <person name="Rosa C.A."/>
            <person name="Scheuner C."/>
            <person name="Sibirny A.A."/>
            <person name="Slot J.C."/>
            <person name="Stielow J.B."/>
            <person name="Sun H."/>
            <person name="Kurtzman C.P."/>
            <person name="Blackwell M."/>
            <person name="Grigoriev I.V."/>
            <person name="Jeffries T.W."/>
        </authorList>
    </citation>
    <scope>NUCLEOTIDE SEQUENCE [LARGE SCALE GENOMIC DNA]</scope>
    <source>
        <strain evidence="4">NRRL Y-17324</strain>
    </source>
</reference>
<keyword evidence="4" id="KW-1185">Reference proteome</keyword>
<feature type="domain" description="Ndc10" evidence="2">
    <location>
        <begin position="220"/>
        <end position="309"/>
    </location>
</feature>
<feature type="region of interest" description="Disordered" evidence="1">
    <location>
        <begin position="1"/>
        <end position="20"/>
    </location>
</feature>
<feature type="compositionally biased region" description="Low complexity" evidence="1">
    <location>
        <begin position="345"/>
        <end position="357"/>
    </location>
</feature>
<dbReference type="InterPro" id="IPR038279">
    <property type="entry name" value="Ndc10_dom2_sf"/>
</dbReference>
<name>A0A1E4SHD0_9ASCO</name>
<proteinExistence type="predicted"/>
<dbReference type="InterPro" id="IPR031872">
    <property type="entry name" value="NDC10_II"/>
</dbReference>
<dbReference type="RefSeq" id="XP_020064007.1">
    <property type="nucleotide sequence ID" value="XM_020210820.1"/>
</dbReference>
<accession>A0A1E4SHD0</accession>
<dbReference type="Gene3D" id="1.10.443.20">
    <property type="entry name" value="Centromere DNA-binding protein complex CBF3 subunit, domain 2"/>
    <property type="match status" value="1"/>
</dbReference>
<gene>
    <name evidence="3" type="ORF">CANTADRAFT_6090</name>
</gene>
<protein>
    <recommendedName>
        <fullName evidence="2">Ndc10 domain-containing protein</fullName>
    </recommendedName>
</protein>
<dbReference type="GO" id="GO:0003677">
    <property type="term" value="F:DNA binding"/>
    <property type="evidence" value="ECO:0007669"/>
    <property type="project" value="InterPro"/>
</dbReference>
<dbReference type="EMBL" id="KV453912">
    <property type="protein sequence ID" value="ODV78885.1"/>
    <property type="molecule type" value="Genomic_DNA"/>
</dbReference>
<evidence type="ECO:0000313" key="3">
    <source>
        <dbReference type="EMBL" id="ODV78885.1"/>
    </source>
</evidence>
<dbReference type="Pfam" id="PF16787">
    <property type="entry name" value="NDC10_II"/>
    <property type="match status" value="2"/>
</dbReference>
<dbReference type="STRING" id="984487.A0A1E4SHD0"/>
<sequence>MSPSPIILNHMSDSDDSSNDQNEYTITDYFRLIRPLWEFQQESTYLDHQKLLRTILDFSLTHSISLRNLQKRELELGDIDLADSNLDTIVIRTKNNSSLSNLEHPYVFHGALRNKYVELCPHFALSAYLFSRFHVADTYGSLELQLQENTNLKLEEIKLLKGSHKLSGISYSQQHKSAISALQLSKLTFKDINLNKLLSTQDFDDCERMLLLQKTHLPMQTMVRVAGFDSIENYNIVRDSIEPPEELMELIFPFLSFTKAEFTTSPGYEQLKKVLIRLRRSMCQDMVLIKRLYPNNCLSKHPIFNTDIFNNFAKEMVFTGVLDKSPLFTLPIDYKPADSFSKPQSFSSDRSSNSESSDPGQFQKLISEQNDKINNLEKLVCNYNDQHKFIYSQLSDYISKQNEVFQSQSELLQKIQNTTTGLLVLISSRNKNMIPLAQLSLQETTEHLSTVGTSNLRQGINNTMELLGKLNDFNLRHVQMTQTHVPPLQQHPHMVPTLHQPPPGPPPSHSYAYKGHYLHSDLRLQTHTTRQVVPTIGHHSAYSQEAMSLMTADELKRQSILNRRLSRQASTLFEMWDDFKSLEKDLKDHEITMTEWLKVHGSSERQFRHTRLKIIKFIEDEAARTHANVEYIKQKLHDKMRNRLRPWTLDEVQRMLTSGKRIQLDD</sequence>
<dbReference type="OrthoDB" id="4016214at2759"/>
<organism evidence="3 4">
    <name type="scientific">Suhomyces tanzawaensis NRRL Y-17324</name>
    <dbReference type="NCBI Taxonomy" id="984487"/>
    <lineage>
        <taxon>Eukaryota</taxon>
        <taxon>Fungi</taxon>
        <taxon>Dikarya</taxon>
        <taxon>Ascomycota</taxon>
        <taxon>Saccharomycotina</taxon>
        <taxon>Pichiomycetes</taxon>
        <taxon>Debaryomycetaceae</taxon>
        <taxon>Suhomyces</taxon>
    </lineage>
</organism>